<evidence type="ECO:0008006" key="4">
    <source>
        <dbReference type="Google" id="ProtNLM"/>
    </source>
</evidence>
<keyword evidence="1" id="KW-0472">Membrane</keyword>
<dbReference type="AlphaFoldDB" id="A0A1X0JYF3"/>
<proteinExistence type="predicted"/>
<dbReference type="EMBL" id="MVIM01000002">
    <property type="protein sequence ID" value="ORB67822.1"/>
    <property type="molecule type" value="Genomic_DNA"/>
</dbReference>
<feature type="transmembrane region" description="Helical" evidence="1">
    <location>
        <begin position="607"/>
        <end position="629"/>
    </location>
</feature>
<organism evidence="2 3">
    <name type="scientific">Mycolicibacterium tusciae</name>
    <dbReference type="NCBI Taxonomy" id="75922"/>
    <lineage>
        <taxon>Bacteria</taxon>
        <taxon>Bacillati</taxon>
        <taxon>Actinomycetota</taxon>
        <taxon>Actinomycetes</taxon>
        <taxon>Mycobacteriales</taxon>
        <taxon>Mycobacteriaceae</taxon>
        <taxon>Mycolicibacterium</taxon>
    </lineage>
</organism>
<keyword evidence="1" id="KW-1133">Transmembrane helix</keyword>
<evidence type="ECO:0000256" key="1">
    <source>
        <dbReference type="SAM" id="Phobius"/>
    </source>
</evidence>
<protein>
    <recommendedName>
        <fullName evidence="4">Cellulose synthase</fullName>
    </recommendedName>
</protein>
<accession>A0A1X0JYF3</accession>
<dbReference type="Proteomes" id="UP000192411">
    <property type="component" value="Unassembled WGS sequence"/>
</dbReference>
<keyword evidence="1" id="KW-0812">Transmembrane</keyword>
<name>A0A1X0JYF3_9MYCO</name>
<gene>
    <name evidence="2" type="ORF">BST47_04985</name>
</gene>
<evidence type="ECO:0000313" key="2">
    <source>
        <dbReference type="EMBL" id="ORB67822.1"/>
    </source>
</evidence>
<sequence length="653" mass="67769">MTLGAMSPAVGTAQPEVTAVQAEETPPLSLTWEQLGMGPTIGFTAANSAQAVTIPVPVGTQPRMFFGELQSIVNVTGGYIEIAGEDGSLLGSVPIPDVTLGQVTVPFAIDISRLAIHDQAARMSIVLRQVGADPICGSTPNVTMNRLSVEFTGPIMLPATIDQFFPPLLSGIGVYVDPAPTTSESQAVVTLAALLTHHYRDIPVDFRVLPLSRTIEPPAEWNAMRRTIVVRDDENDEGGGAVTVSGQAGMPYLLVTGKGDSLVDQTALFRSQLLAISQTPTAAVDSTEPLAVRGTNTATFEQLGAGGRVTVLGQSSLYTGFDTAVFGLANPGKLDVHMLAHYTSVKDTEKGTLVVRSGGQALYSTELDETGLVDATFAVPGDLGSRGANLELAVTYEPAPGACNPRTVPMTFEIDDASTVTAVGGNVSMGGFEALPVGFAPTFQVALGGYDTNYISRAVAVIASVQKLTSRELLPTLVDVNQAAHSGSGALIVADSAAIEGTGLKPPIAPEKDAVEVDLPPDVTARIPEGLGSMQAFADNDRTVLLVTTSGDWSLVDPVFDFLATRKDGWRELRGDVVVAGAGGVAKNITVRSNGPALQVVETSDRWVLWALIGAGAAAVASIIAAVALTRRRKSRKASAGQHAAVGPDSSGP</sequence>
<dbReference type="STRING" id="75922.BST47_04985"/>
<keyword evidence="3" id="KW-1185">Reference proteome</keyword>
<reference evidence="2 3" key="1">
    <citation type="submission" date="2017-02" db="EMBL/GenBank/DDBJ databases">
        <title>The new phylogeny of genus Mycobacterium.</title>
        <authorList>
            <person name="Tortoli E."/>
            <person name="Trovato A."/>
            <person name="Cirillo D.M."/>
        </authorList>
    </citation>
    <scope>NUCLEOTIDE SEQUENCE [LARGE SCALE GENOMIC DNA]</scope>
    <source>
        <strain evidence="2 3">DSM 44338</strain>
    </source>
</reference>
<evidence type="ECO:0000313" key="3">
    <source>
        <dbReference type="Proteomes" id="UP000192411"/>
    </source>
</evidence>
<comment type="caution">
    <text evidence="2">The sequence shown here is derived from an EMBL/GenBank/DDBJ whole genome shotgun (WGS) entry which is preliminary data.</text>
</comment>